<dbReference type="EMBL" id="KV921272">
    <property type="protein sequence ID" value="ORE21970.1"/>
    <property type="molecule type" value="Genomic_DNA"/>
</dbReference>
<reference evidence="1 2" key="1">
    <citation type="journal article" date="2016" name="Proc. Natl. Acad. Sci. U.S.A.">
        <title>Lipid metabolic changes in an early divergent fungus govern the establishment of a mutualistic symbiosis with endobacteria.</title>
        <authorList>
            <person name="Lastovetsky O.A."/>
            <person name="Gaspar M.L."/>
            <person name="Mondo S.J."/>
            <person name="LaButti K.M."/>
            <person name="Sandor L."/>
            <person name="Grigoriev I.V."/>
            <person name="Henry S.A."/>
            <person name="Pawlowska T.E."/>
        </authorList>
    </citation>
    <scope>NUCLEOTIDE SEQUENCE [LARGE SCALE GENOMIC DNA]</scope>
    <source>
        <strain evidence="1 2">ATCC 11559</strain>
    </source>
</reference>
<dbReference type="AlphaFoldDB" id="A0A1X0SCH7"/>
<organism evidence="1 2">
    <name type="scientific">Rhizopus microsporus</name>
    <dbReference type="NCBI Taxonomy" id="58291"/>
    <lineage>
        <taxon>Eukaryota</taxon>
        <taxon>Fungi</taxon>
        <taxon>Fungi incertae sedis</taxon>
        <taxon>Mucoromycota</taxon>
        <taxon>Mucoromycotina</taxon>
        <taxon>Mucoromycetes</taxon>
        <taxon>Mucorales</taxon>
        <taxon>Mucorineae</taxon>
        <taxon>Rhizopodaceae</taxon>
        <taxon>Rhizopus</taxon>
    </lineage>
</organism>
<dbReference type="Proteomes" id="UP000242381">
    <property type="component" value="Unassembled WGS sequence"/>
</dbReference>
<name>A0A1X0SCH7_RHIZD</name>
<accession>A0A1X0SCH7</accession>
<gene>
    <name evidence="1" type="ORF">BCV71DRAFT_273087</name>
</gene>
<evidence type="ECO:0000313" key="2">
    <source>
        <dbReference type="Proteomes" id="UP000242381"/>
    </source>
</evidence>
<evidence type="ECO:0000313" key="1">
    <source>
        <dbReference type="EMBL" id="ORE21970.1"/>
    </source>
</evidence>
<protein>
    <submittedName>
        <fullName evidence="1">Uncharacterized protein</fullName>
    </submittedName>
</protein>
<proteinExistence type="predicted"/>
<sequence>MNYKDINYVTYLSNRFQKKTQDEMRQSKRSKTKEYEQETPITHISTERVIYEGLEGSLGLNLILHDYNSNYQKAKAFLLVNNNSNLKNTITSIVKFITFNDTEENIKKIYLFILKLHLRKPFSFHQDRMELYSEGDYVVKFWTNVFESFFGSNDHFLFFYIAFDIAYCNSCLGATSKPKLAKKKWLEHEIGHANNDYEK</sequence>